<name>A0ABW5H7Y5_9PSEU</name>
<dbReference type="RefSeq" id="WP_378304808.1">
    <property type="nucleotide sequence ID" value="NZ_JBHUKS010000011.1"/>
</dbReference>
<protein>
    <submittedName>
        <fullName evidence="1">Acyl-CoA carboxylase subunit epsilon</fullName>
    </submittedName>
</protein>
<reference evidence="2" key="1">
    <citation type="journal article" date="2019" name="Int. J. Syst. Evol. Microbiol.">
        <title>The Global Catalogue of Microorganisms (GCM) 10K type strain sequencing project: providing services to taxonomists for standard genome sequencing and annotation.</title>
        <authorList>
            <consortium name="The Broad Institute Genomics Platform"/>
            <consortium name="The Broad Institute Genome Sequencing Center for Infectious Disease"/>
            <person name="Wu L."/>
            <person name="Ma J."/>
        </authorList>
    </citation>
    <scope>NUCLEOTIDE SEQUENCE [LARGE SCALE GENOMIC DNA]</scope>
    <source>
        <strain evidence="2">CGMCC 4.7641</strain>
    </source>
</reference>
<sequence>MNGPEVVVLRGAPEDDEIAAVIAALWLAVGRDADRPASTPLRPGWTSRTYRMPGTWAARTHQPVTRQ</sequence>
<dbReference type="Pfam" id="PF13822">
    <property type="entry name" value="ACC_epsilon"/>
    <property type="match status" value="1"/>
</dbReference>
<dbReference type="Proteomes" id="UP001597483">
    <property type="component" value="Unassembled WGS sequence"/>
</dbReference>
<evidence type="ECO:0000313" key="2">
    <source>
        <dbReference type="Proteomes" id="UP001597483"/>
    </source>
</evidence>
<dbReference type="EMBL" id="JBHUKS010000011">
    <property type="protein sequence ID" value="MFD2468874.1"/>
    <property type="molecule type" value="Genomic_DNA"/>
</dbReference>
<accession>A0ABW5H7Y5</accession>
<organism evidence="1 2">
    <name type="scientific">Amycolatopsis silviterrae</name>
    <dbReference type="NCBI Taxonomy" id="1656914"/>
    <lineage>
        <taxon>Bacteria</taxon>
        <taxon>Bacillati</taxon>
        <taxon>Actinomycetota</taxon>
        <taxon>Actinomycetes</taxon>
        <taxon>Pseudonocardiales</taxon>
        <taxon>Pseudonocardiaceae</taxon>
        <taxon>Amycolatopsis</taxon>
    </lineage>
</organism>
<keyword evidence="2" id="KW-1185">Reference proteome</keyword>
<gene>
    <name evidence="1" type="ORF">ACFSVL_15905</name>
</gene>
<evidence type="ECO:0000313" key="1">
    <source>
        <dbReference type="EMBL" id="MFD2468874.1"/>
    </source>
</evidence>
<dbReference type="InterPro" id="IPR032716">
    <property type="entry name" value="ACC_epsilon"/>
</dbReference>
<comment type="caution">
    <text evidence="1">The sequence shown here is derived from an EMBL/GenBank/DDBJ whole genome shotgun (WGS) entry which is preliminary data.</text>
</comment>
<proteinExistence type="predicted"/>